<reference evidence="3 4" key="1">
    <citation type="submission" date="2019-03" db="EMBL/GenBank/DDBJ databases">
        <title>Sequencing the genomes of 1000 actinobacteria strains.</title>
        <authorList>
            <person name="Klenk H.-P."/>
        </authorList>
    </citation>
    <scope>NUCLEOTIDE SEQUENCE [LARGE SCALE GENOMIC DNA]</scope>
    <source>
        <strain evidence="3 4">DSM 18936</strain>
    </source>
</reference>
<accession>A0A4R7HZD4</accession>
<gene>
    <name evidence="3" type="ORF">BDK89_1676</name>
</gene>
<sequence length="132" mass="15053">MAAVDDVDLEFELPAPSDVVFEYLTRIDLLTTWWPTGGRTDPREGGEYVLEWDGPGVTLRGRYVVVDPPARLQFTWSWDHDDDESVVSIELMSSSVDSTSMRIRQTASSVEERDGYVEGWTHFVGRLAERLR</sequence>
<dbReference type="CDD" id="cd07814">
    <property type="entry name" value="SRPBCC_CalC_Aha1-like"/>
    <property type="match status" value="1"/>
</dbReference>
<dbReference type="AlphaFoldDB" id="A0A4R7HZD4"/>
<dbReference type="Proteomes" id="UP000294558">
    <property type="component" value="Unassembled WGS sequence"/>
</dbReference>
<evidence type="ECO:0000256" key="1">
    <source>
        <dbReference type="ARBA" id="ARBA00006817"/>
    </source>
</evidence>
<dbReference type="Gene3D" id="3.30.530.20">
    <property type="match status" value="1"/>
</dbReference>
<proteinExistence type="inferred from homology"/>
<dbReference type="InterPro" id="IPR023393">
    <property type="entry name" value="START-like_dom_sf"/>
</dbReference>
<protein>
    <submittedName>
        <fullName evidence="3">Uncharacterized protein YndB with AHSA1/START domain</fullName>
    </submittedName>
</protein>
<dbReference type="InterPro" id="IPR013538">
    <property type="entry name" value="ASHA1/2-like_C"/>
</dbReference>
<comment type="caution">
    <text evidence="3">The sequence shown here is derived from an EMBL/GenBank/DDBJ whole genome shotgun (WGS) entry which is preliminary data.</text>
</comment>
<dbReference type="SUPFAM" id="SSF55961">
    <property type="entry name" value="Bet v1-like"/>
    <property type="match status" value="1"/>
</dbReference>
<dbReference type="EMBL" id="SOAU01000001">
    <property type="protein sequence ID" value="TDT16094.1"/>
    <property type="molecule type" value="Genomic_DNA"/>
</dbReference>
<feature type="domain" description="Activator of Hsp90 ATPase homologue 1/2-like C-terminal" evidence="2">
    <location>
        <begin position="15"/>
        <end position="131"/>
    </location>
</feature>
<keyword evidence="4" id="KW-1185">Reference proteome</keyword>
<evidence type="ECO:0000259" key="2">
    <source>
        <dbReference type="Pfam" id="PF08327"/>
    </source>
</evidence>
<organism evidence="3 4">
    <name type="scientific">Ilumatobacter fluminis</name>
    <dbReference type="NCBI Taxonomy" id="467091"/>
    <lineage>
        <taxon>Bacteria</taxon>
        <taxon>Bacillati</taxon>
        <taxon>Actinomycetota</taxon>
        <taxon>Acidimicrobiia</taxon>
        <taxon>Acidimicrobiales</taxon>
        <taxon>Ilumatobacteraceae</taxon>
        <taxon>Ilumatobacter</taxon>
    </lineage>
</organism>
<evidence type="ECO:0000313" key="4">
    <source>
        <dbReference type="Proteomes" id="UP000294558"/>
    </source>
</evidence>
<dbReference type="Pfam" id="PF08327">
    <property type="entry name" value="AHSA1"/>
    <property type="match status" value="1"/>
</dbReference>
<name>A0A4R7HZD4_9ACTN</name>
<evidence type="ECO:0000313" key="3">
    <source>
        <dbReference type="EMBL" id="TDT16094.1"/>
    </source>
</evidence>
<comment type="similarity">
    <text evidence="1">Belongs to the AHA1 family.</text>
</comment>